<dbReference type="FunFam" id="3.20.20.60:FF:000004">
    <property type="entry name" value="5-keto-4-deoxy-D-glucarate aldolase"/>
    <property type="match status" value="1"/>
</dbReference>
<dbReference type="GO" id="GO:0046872">
    <property type="term" value="F:metal ion binding"/>
    <property type="evidence" value="ECO:0007669"/>
    <property type="project" value="UniProtKB-KW"/>
</dbReference>
<keyword evidence="3" id="KW-0456">Lyase</keyword>
<dbReference type="Gene3D" id="3.20.20.60">
    <property type="entry name" value="Phosphoenolpyruvate-binding domains"/>
    <property type="match status" value="1"/>
</dbReference>
<dbReference type="SUPFAM" id="SSF51621">
    <property type="entry name" value="Phosphoenolpyruvate/pyruvate domain"/>
    <property type="match status" value="1"/>
</dbReference>
<name>A0A0F9D7K8_9ZZZZ</name>
<feature type="domain" description="HpcH/HpaI aldolase/citrate lyase" evidence="4">
    <location>
        <begin position="18"/>
        <end position="242"/>
    </location>
</feature>
<dbReference type="PANTHER" id="PTHR30502:SF0">
    <property type="entry name" value="PHOSPHOENOLPYRUVATE CARBOXYLASE FAMILY PROTEIN"/>
    <property type="match status" value="1"/>
</dbReference>
<evidence type="ECO:0000313" key="5">
    <source>
        <dbReference type="EMBL" id="KKL57569.1"/>
    </source>
</evidence>
<proteinExistence type="inferred from homology"/>
<accession>A0A0F9D7K8</accession>
<dbReference type="GO" id="GO:0016832">
    <property type="term" value="F:aldehyde-lyase activity"/>
    <property type="evidence" value="ECO:0007669"/>
    <property type="project" value="TreeGrafter"/>
</dbReference>
<dbReference type="EMBL" id="LAZR01030120">
    <property type="protein sequence ID" value="KKL57569.1"/>
    <property type="molecule type" value="Genomic_DNA"/>
</dbReference>
<organism evidence="5">
    <name type="scientific">marine sediment metagenome</name>
    <dbReference type="NCBI Taxonomy" id="412755"/>
    <lineage>
        <taxon>unclassified sequences</taxon>
        <taxon>metagenomes</taxon>
        <taxon>ecological metagenomes</taxon>
    </lineage>
</organism>
<dbReference type="InterPro" id="IPR005000">
    <property type="entry name" value="Aldolase/citrate-lyase_domain"/>
</dbReference>
<protein>
    <recommendedName>
        <fullName evidence="4">HpcH/HpaI aldolase/citrate lyase domain-containing protein</fullName>
    </recommendedName>
</protein>
<keyword evidence="2" id="KW-0479">Metal-binding</keyword>
<evidence type="ECO:0000256" key="3">
    <source>
        <dbReference type="ARBA" id="ARBA00023239"/>
    </source>
</evidence>
<sequence length="263" mass="27661">MPAPKNKLKAALQRGEVQIGLWMAFAHPVAAEIAATAGYDWCLIDGEHGPNDIPLILSQLQVIADRVPVVLRLPVGQTHLIKQALDLGIQTLVVPMVDTPEQAEELVRAVRYPGRGVRGVGAAQARATNYGEITDYVTNADDEICLIVQMESRTSLENIEAIAAVDGVDAVFIGPSDLAASMGYLGKSTAPEVVEAVGHAAERILAAGKAVGMITFDANGIAPCLDMGASFMAVGGDIASYARGVRSRAIEAREIVEGHAKKG</sequence>
<dbReference type="InterPro" id="IPR050251">
    <property type="entry name" value="HpcH-HpaI_aldolase"/>
</dbReference>
<dbReference type="InterPro" id="IPR040442">
    <property type="entry name" value="Pyrv_kinase-like_dom_sf"/>
</dbReference>
<dbReference type="AlphaFoldDB" id="A0A0F9D7K8"/>
<comment type="similarity">
    <text evidence="1">Belongs to the HpcH/HpaI aldolase family.</text>
</comment>
<dbReference type="Pfam" id="PF03328">
    <property type="entry name" value="HpcH_HpaI"/>
    <property type="match status" value="1"/>
</dbReference>
<evidence type="ECO:0000256" key="2">
    <source>
        <dbReference type="ARBA" id="ARBA00022723"/>
    </source>
</evidence>
<dbReference type="GO" id="GO:0005737">
    <property type="term" value="C:cytoplasm"/>
    <property type="evidence" value="ECO:0007669"/>
    <property type="project" value="TreeGrafter"/>
</dbReference>
<dbReference type="PANTHER" id="PTHR30502">
    <property type="entry name" value="2-KETO-3-DEOXY-L-RHAMNONATE ALDOLASE"/>
    <property type="match status" value="1"/>
</dbReference>
<comment type="caution">
    <text evidence="5">The sequence shown here is derived from an EMBL/GenBank/DDBJ whole genome shotgun (WGS) entry which is preliminary data.</text>
</comment>
<dbReference type="InterPro" id="IPR015813">
    <property type="entry name" value="Pyrv/PenolPyrv_kinase-like_dom"/>
</dbReference>
<evidence type="ECO:0000259" key="4">
    <source>
        <dbReference type="Pfam" id="PF03328"/>
    </source>
</evidence>
<reference evidence="5" key="1">
    <citation type="journal article" date="2015" name="Nature">
        <title>Complex archaea that bridge the gap between prokaryotes and eukaryotes.</title>
        <authorList>
            <person name="Spang A."/>
            <person name="Saw J.H."/>
            <person name="Jorgensen S.L."/>
            <person name="Zaremba-Niedzwiedzka K."/>
            <person name="Martijn J."/>
            <person name="Lind A.E."/>
            <person name="van Eijk R."/>
            <person name="Schleper C."/>
            <person name="Guy L."/>
            <person name="Ettema T.J."/>
        </authorList>
    </citation>
    <scope>NUCLEOTIDE SEQUENCE</scope>
</reference>
<gene>
    <name evidence="5" type="ORF">LCGC14_2234100</name>
</gene>
<evidence type="ECO:0000256" key="1">
    <source>
        <dbReference type="ARBA" id="ARBA00005568"/>
    </source>
</evidence>